<keyword evidence="2" id="KW-1185">Reference proteome</keyword>
<dbReference type="Pfam" id="PF06620">
    <property type="entry name" value="DUF1150"/>
    <property type="match status" value="1"/>
</dbReference>
<evidence type="ECO:0008006" key="3">
    <source>
        <dbReference type="Google" id="ProtNLM"/>
    </source>
</evidence>
<evidence type="ECO:0000313" key="1">
    <source>
        <dbReference type="EMBL" id="SLN66088.1"/>
    </source>
</evidence>
<evidence type="ECO:0000313" key="2">
    <source>
        <dbReference type="Proteomes" id="UP000193409"/>
    </source>
</evidence>
<reference evidence="1 2" key="1">
    <citation type="submission" date="2017-03" db="EMBL/GenBank/DDBJ databases">
        <authorList>
            <person name="Afonso C.L."/>
            <person name="Miller P.J."/>
            <person name="Scott M.A."/>
            <person name="Spackman E."/>
            <person name="Goraichik I."/>
            <person name="Dimitrov K.M."/>
            <person name="Suarez D.L."/>
            <person name="Swayne D.E."/>
        </authorList>
    </citation>
    <scope>NUCLEOTIDE SEQUENCE [LARGE SCALE GENOMIC DNA]</scope>
    <source>
        <strain evidence="1 2">CECT 7680</strain>
    </source>
</reference>
<dbReference type="AlphaFoldDB" id="A0A1Y5TKI1"/>
<proteinExistence type="predicted"/>
<dbReference type="InterPro" id="IPR009531">
    <property type="entry name" value="DUF1150"/>
</dbReference>
<organism evidence="1 2">
    <name type="scientific">Pseudoruegeria aquimaris</name>
    <dbReference type="NCBI Taxonomy" id="393663"/>
    <lineage>
        <taxon>Bacteria</taxon>
        <taxon>Pseudomonadati</taxon>
        <taxon>Pseudomonadota</taxon>
        <taxon>Alphaproteobacteria</taxon>
        <taxon>Rhodobacterales</taxon>
        <taxon>Roseobacteraceae</taxon>
        <taxon>Pseudoruegeria</taxon>
    </lineage>
</organism>
<dbReference type="OrthoDB" id="7205167at2"/>
<dbReference type="Proteomes" id="UP000193409">
    <property type="component" value="Unassembled WGS sequence"/>
</dbReference>
<gene>
    <name evidence="1" type="ORF">PSA7680_03489</name>
</gene>
<accession>A0A1Y5TKI1</accession>
<dbReference type="EMBL" id="FWFQ01000040">
    <property type="protein sequence ID" value="SLN66088.1"/>
    <property type="molecule type" value="Genomic_DNA"/>
</dbReference>
<protein>
    <recommendedName>
        <fullName evidence="3">DUF1150 domain-containing protein</fullName>
    </recommendedName>
</protein>
<name>A0A1Y5TKI1_9RHOB</name>
<sequence>MDNEFEIPSGAKDRIVYIRPIALNDLPEEVQEQAMDAKDLVAVHNSDGEQLALVDGRRLAFILAREHDFEPVSIH</sequence>
<dbReference type="RefSeq" id="WP_085869970.1">
    <property type="nucleotide sequence ID" value="NZ_FWFQ01000040.1"/>
</dbReference>